<dbReference type="InterPro" id="IPR023203">
    <property type="entry name" value="TTHA0068_sf"/>
</dbReference>
<evidence type="ECO:0000259" key="1">
    <source>
        <dbReference type="Pfam" id="PF01261"/>
    </source>
</evidence>
<dbReference type="AlphaFoldDB" id="A0A6J4UVB4"/>
<evidence type="ECO:0000313" key="2">
    <source>
        <dbReference type="EMBL" id="CAA9559302.1"/>
    </source>
</evidence>
<dbReference type="InterPro" id="IPR005500">
    <property type="entry name" value="DUF309"/>
</dbReference>
<proteinExistence type="predicted"/>
<dbReference type="InterPro" id="IPR036237">
    <property type="entry name" value="Xyl_isomerase-like_sf"/>
</dbReference>
<dbReference type="Pfam" id="PF01261">
    <property type="entry name" value="AP_endonuc_2"/>
    <property type="match status" value="1"/>
</dbReference>
<dbReference type="Gene3D" id="1.10.3450.10">
    <property type="entry name" value="TTHA0068-like"/>
    <property type="match status" value="1"/>
</dbReference>
<reference evidence="2" key="1">
    <citation type="submission" date="2020-02" db="EMBL/GenBank/DDBJ databases">
        <authorList>
            <person name="Meier V. D."/>
        </authorList>
    </citation>
    <scope>NUCLEOTIDE SEQUENCE</scope>
    <source>
        <strain evidence="2">AVDCRST_MAG70</strain>
    </source>
</reference>
<sequence>MGVLDIEVLLQTVGEYGPAVVGALAENARAVGCRVWSVHLWTDLHRVISPYPRRAAEGLDLFRRGIAASADLGAHWLVWHGPLAGEITTDDDWARFVATTVSLASEADAAGVGLTIENTSRHAVRGHREVARLASHLRDALPSARWGFTFDPFQAAEAGTNPFMTLAAMGDRLANVHLSDFRPGGDRHLLPGDGELPWPALLRAIGAAYRGPLILETPLAPDPVAAVAAVQTLLAPYLPQVGDRDPGHPGRPGNPCRGAPPPGVAEGIALFNDRQFYACHETIEHEWHAERGEIRRLYQGILQIGVGFHHALRGNGRGAISVLGDGVAKVARFTPTCLGIDTARLVHEAGTCLAALQTLGPTDVSAFDPATIPTIHPAPVLTDPIDEPGKA</sequence>
<name>A0A6J4UVB4_9BACT</name>
<dbReference type="Gene3D" id="3.20.20.150">
    <property type="entry name" value="Divalent-metal-dependent TIM barrel enzymes"/>
    <property type="match status" value="1"/>
</dbReference>
<protein>
    <recommendedName>
        <fullName evidence="1">Xylose isomerase-like TIM barrel domain-containing protein</fullName>
    </recommendedName>
</protein>
<dbReference type="InterPro" id="IPR050312">
    <property type="entry name" value="IolE/XylAMocC-like"/>
</dbReference>
<dbReference type="EMBL" id="CADCWH010000243">
    <property type="protein sequence ID" value="CAA9559302.1"/>
    <property type="molecule type" value="Genomic_DNA"/>
</dbReference>
<dbReference type="PANTHER" id="PTHR12110:SF41">
    <property type="entry name" value="INOSOSE DEHYDRATASE"/>
    <property type="match status" value="1"/>
</dbReference>
<dbReference type="Pfam" id="PF03745">
    <property type="entry name" value="DUF309"/>
    <property type="match status" value="1"/>
</dbReference>
<organism evidence="2">
    <name type="scientific">uncultured Thermomicrobiales bacterium</name>
    <dbReference type="NCBI Taxonomy" id="1645740"/>
    <lineage>
        <taxon>Bacteria</taxon>
        <taxon>Pseudomonadati</taxon>
        <taxon>Thermomicrobiota</taxon>
        <taxon>Thermomicrobia</taxon>
        <taxon>Thermomicrobiales</taxon>
        <taxon>environmental samples</taxon>
    </lineage>
</organism>
<dbReference type="InterPro" id="IPR013022">
    <property type="entry name" value="Xyl_isomerase-like_TIM-brl"/>
</dbReference>
<gene>
    <name evidence="2" type="ORF">AVDCRST_MAG70-1530</name>
</gene>
<dbReference type="SUPFAM" id="SSF140663">
    <property type="entry name" value="TTHA0068-like"/>
    <property type="match status" value="1"/>
</dbReference>
<dbReference type="SUPFAM" id="SSF51658">
    <property type="entry name" value="Xylose isomerase-like"/>
    <property type="match status" value="1"/>
</dbReference>
<feature type="domain" description="Xylose isomerase-like TIM barrel" evidence="1">
    <location>
        <begin position="16"/>
        <end position="222"/>
    </location>
</feature>
<accession>A0A6J4UVB4</accession>
<dbReference type="PANTHER" id="PTHR12110">
    <property type="entry name" value="HYDROXYPYRUVATE ISOMERASE"/>
    <property type="match status" value="1"/>
</dbReference>